<feature type="region of interest" description="Disordered" evidence="1">
    <location>
        <begin position="17"/>
        <end position="82"/>
    </location>
</feature>
<proteinExistence type="predicted"/>
<accession>A0A9C7BQX9</accession>
<feature type="compositionally biased region" description="Basic and acidic residues" evidence="1">
    <location>
        <begin position="17"/>
        <end position="28"/>
    </location>
</feature>
<dbReference type="EMBL" id="LC738879">
    <property type="protein sequence ID" value="BDT62907.1"/>
    <property type="molecule type" value="Genomic_DNA"/>
</dbReference>
<organism evidence="2">
    <name type="scientific">Trachysalambria curvirostris majanivirus</name>
    <dbReference type="NCBI Taxonomy" id="2984281"/>
    <lineage>
        <taxon>Viruses</taxon>
        <taxon>Viruses incertae sedis</taxon>
        <taxon>Naldaviricetes</taxon>
        <taxon>Nimaviridae</taxon>
    </lineage>
</organism>
<evidence type="ECO:0000313" key="2">
    <source>
        <dbReference type="EMBL" id="BDT62907.1"/>
    </source>
</evidence>
<reference evidence="2" key="1">
    <citation type="submission" date="2022-10" db="EMBL/GenBank/DDBJ databases">
        <title>Genome sequences of endogenous nimaviruses in decapod crustaceans.</title>
        <authorList>
            <person name="Kawato S."/>
            <person name="Nozaki R."/>
            <person name="Kondo H."/>
            <person name="Hirono I."/>
        </authorList>
    </citation>
    <scope>NUCLEOTIDE SEQUENCE</scope>
    <source>
        <strain evidence="2">Ube2021</strain>
    </source>
</reference>
<feature type="compositionally biased region" description="Basic residues" evidence="1">
    <location>
        <begin position="60"/>
        <end position="78"/>
    </location>
</feature>
<evidence type="ECO:0000256" key="1">
    <source>
        <dbReference type="SAM" id="MobiDB-lite"/>
    </source>
</evidence>
<sequence>MTSHKVPWYILKSQIEEKREQDKKKKDLASMGMKNEIKGPIKSNNNVKKNIKSKPNIPPGRKKSQKKKKLLPQTKIKKSSIIPKQNKSNIVLSKLPTDAAIRPPLASNTLLLEPQTSQSQQIIEEKLKENNRQQIVNKCPINPFKRKQVKKQTNNKTTTVDVYYRNPPLLPCITMLPKVEKINVGRRLRRIILEEMYIPIRDRSREKKRDCIQRCVKKNFIYNNMFNKLLILHNYENNGQSLINKANHNFINYQHYYIRQALTERARCEHLYTTLFNLFKIRYILNKRFHNNLILVDTNEEKVNKLTFSQYKSRLLIPLWRILSEPIKIMVGIETGDFKKCIESVIEKVETFNRTVKDFKDTIALLEKIKPKEQNQDKQINENYLNNQHLIKEQLDIINTQMQIIKNHQNKTD</sequence>
<protein>
    <submittedName>
        <fullName evidence="2">Wsv161-like protein</fullName>
    </submittedName>
</protein>
<name>A0A9C7BQX9_9VIRU</name>